<dbReference type="Proteomes" id="UP000815325">
    <property type="component" value="Unassembled WGS sequence"/>
</dbReference>
<evidence type="ECO:0000313" key="1">
    <source>
        <dbReference type="EMBL" id="KAF5830758.1"/>
    </source>
</evidence>
<gene>
    <name evidence="1" type="ORF">DUNSADRAFT_14078</name>
</gene>
<evidence type="ECO:0000313" key="2">
    <source>
        <dbReference type="Proteomes" id="UP000815325"/>
    </source>
</evidence>
<reference evidence="1" key="1">
    <citation type="submission" date="2017-08" db="EMBL/GenBank/DDBJ databases">
        <authorList>
            <person name="Polle J.E."/>
            <person name="Barry K."/>
            <person name="Cushman J."/>
            <person name="Schmutz J."/>
            <person name="Tran D."/>
            <person name="Hathwaick L.T."/>
            <person name="Yim W.C."/>
            <person name="Jenkins J."/>
            <person name="Mckie-Krisberg Z.M."/>
            <person name="Prochnik S."/>
            <person name="Lindquist E."/>
            <person name="Dockter R.B."/>
            <person name="Adam C."/>
            <person name="Molina H."/>
            <person name="Bunkerborg J."/>
            <person name="Jin E."/>
            <person name="Buchheim M."/>
            <person name="Magnuson J."/>
        </authorList>
    </citation>
    <scope>NUCLEOTIDE SEQUENCE</scope>
    <source>
        <strain evidence="1">CCAP 19/18</strain>
    </source>
</reference>
<comment type="caution">
    <text evidence="1">The sequence shown here is derived from an EMBL/GenBank/DDBJ whole genome shotgun (WGS) entry which is preliminary data.</text>
</comment>
<keyword evidence="2" id="KW-1185">Reference proteome</keyword>
<accession>A0ABQ7G824</accession>
<sequence>MHVWLSCLKTQQKTQGLAILDLPKLFCEGLCKDAFMMSCVQAFDAYVAELSKDPVEDPGPGDTRGLATAGGDPGGASLLRCATLAAQATKYPDTDVNAVMEAVDKLAAEVTGGSFFPKGLCFLPVCVFRGGGAGLV</sequence>
<name>A0ABQ7G824_DUNSA</name>
<proteinExistence type="predicted"/>
<dbReference type="EMBL" id="MU070009">
    <property type="protein sequence ID" value="KAF5830758.1"/>
    <property type="molecule type" value="Genomic_DNA"/>
</dbReference>
<organism evidence="1 2">
    <name type="scientific">Dunaliella salina</name>
    <name type="common">Green alga</name>
    <name type="synonym">Protococcus salinus</name>
    <dbReference type="NCBI Taxonomy" id="3046"/>
    <lineage>
        <taxon>Eukaryota</taxon>
        <taxon>Viridiplantae</taxon>
        <taxon>Chlorophyta</taxon>
        <taxon>core chlorophytes</taxon>
        <taxon>Chlorophyceae</taxon>
        <taxon>CS clade</taxon>
        <taxon>Chlamydomonadales</taxon>
        <taxon>Dunaliellaceae</taxon>
        <taxon>Dunaliella</taxon>
    </lineage>
</organism>
<protein>
    <submittedName>
        <fullName evidence="1">Uncharacterized protein</fullName>
    </submittedName>
</protein>